<accession>A0A1H4PBJ0</accession>
<keyword evidence="1" id="KW-0812">Transmembrane</keyword>
<dbReference type="Proteomes" id="UP000182409">
    <property type="component" value="Unassembled WGS sequence"/>
</dbReference>
<reference evidence="2 3" key="1">
    <citation type="submission" date="2016-10" db="EMBL/GenBank/DDBJ databases">
        <authorList>
            <person name="de Groot N.N."/>
        </authorList>
    </citation>
    <scope>NUCLEOTIDE SEQUENCE [LARGE SCALE GENOMIC DNA]</scope>
    <source>
        <strain evidence="2 3">AB35.6</strain>
    </source>
</reference>
<dbReference type="InterPro" id="IPR010699">
    <property type="entry name" value="DUF1275"/>
</dbReference>
<dbReference type="EMBL" id="FNSD01000001">
    <property type="protein sequence ID" value="SEC04833.1"/>
    <property type="molecule type" value="Genomic_DNA"/>
</dbReference>
<evidence type="ECO:0000313" key="2">
    <source>
        <dbReference type="EMBL" id="SEC04833.1"/>
    </source>
</evidence>
<keyword evidence="1" id="KW-1133">Transmembrane helix</keyword>
<feature type="transmembrane region" description="Helical" evidence="1">
    <location>
        <begin position="175"/>
        <end position="194"/>
    </location>
</feature>
<name>A0A1H4PBJ0_9BACT</name>
<feature type="transmembrane region" description="Helical" evidence="1">
    <location>
        <begin position="114"/>
        <end position="130"/>
    </location>
</feature>
<feature type="transmembrane region" description="Helical" evidence="1">
    <location>
        <begin position="87"/>
        <end position="107"/>
    </location>
</feature>
<evidence type="ECO:0000313" key="3">
    <source>
        <dbReference type="Proteomes" id="UP000182409"/>
    </source>
</evidence>
<feature type="transmembrane region" description="Helical" evidence="1">
    <location>
        <begin position="200"/>
        <end position="216"/>
    </location>
</feature>
<dbReference type="PANTHER" id="PTHR37314:SF4">
    <property type="entry name" value="UPF0700 TRANSMEMBRANE PROTEIN YOAK"/>
    <property type="match status" value="1"/>
</dbReference>
<sequence length="224" mass="23595">MPAPLPQTRGIILSVVLLAMSSGLTDALVYILHGGVFAFAMTGNLVLLGVSVATHDTGEVFRHMVPLLGFAAGVLAGKSMLRWQRSLVMPVTMLLQATVLLLAGLFAGRLHSNVLVITLSVSGGILVTVLRKVGDIPFNIAFMTGNLRAVIVGAFDAVFPPEHSTAVRGASEFRIVGLTCAGFLCGAAIGGTTAHRLQNHAFWIAALLFFVAGYLLRRAETTEA</sequence>
<keyword evidence="1" id="KW-0472">Membrane</keyword>
<dbReference type="Pfam" id="PF06912">
    <property type="entry name" value="DUF1275"/>
    <property type="match status" value="1"/>
</dbReference>
<organism evidence="2 3">
    <name type="scientific">Terriglobus roseus</name>
    <dbReference type="NCBI Taxonomy" id="392734"/>
    <lineage>
        <taxon>Bacteria</taxon>
        <taxon>Pseudomonadati</taxon>
        <taxon>Acidobacteriota</taxon>
        <taxon>Terriglobia</taxon>
        <taxon>Terriglobales</taxon>
        <taxon>Acidobacteriaceae</taxon>
        <taxon>Terriglobus</taxon>
    </lineage>
</organism>
<evidence type="ECO:0000256" key="1">
    <source>
        <dbReference type="SAM" id="Phobius"/>
    </source>
</evidence>
<gene>
    <name evidence="2" type="ORF">SAMN05443244_2514</name>
</gene>
<dbReference type="AlphaFoldDB" id="A0A1H4PBJ0"/>
<protein>
    <submittedName>
        <fullName evidence="2">Uncharacterized membrane protein YoaK, UPF0700 family</fullName>
    </submittedName>
</protein>
<proteinExistence type="predicted"/>
<dbReference type="PANTHER" id="PTHR37314">
    <property type="entry name" value="SLR0142 PROTEIN"/>
    <property type="match status" value="1"/>
</dbReference>